<sequence length="474" mass="53805">MSFEPIFLDDYAPFSASKLIPYVYLMNPLVLLGCILVLPLFWKTRVFAVNCHVISIFVMTVFNLIDMFVWRRHARYIRFYTRLAYLVDLICVAVMRVNSVGCLRWIWLYSEPSGMIYIHDNRKRLNKLDATVVILAIVYSLIHAFIGGMNMLILEGFGPVNIGQDQLTVTIFILIISVIPSCFTFCYSALAVVNLWRHRNSDRWIILKPSSEGLIHGSYEPISRIRLLKRILSVAIAALLLSRTSILFLFELPTTIEMLPVLSRPISDILRIQRTVYSWSQDGLQVLVQLPSPSEIIQVPQEYAYQIIITRYIAGLHLLVFWGLGRKAREPYIRGIHWLLSASGIFGITRHMKQYIQAIYRPTINSDSENIIVPYRTPDVSLCRFHSPTRNETAAPSRLALGIDSQTSATSSCRTPADKVEKPIKAPYSVKNYPLSPTAAVVDKLGSAYPGRSETPPPPYLGHNAMPCHDSKMI</sequence>
<dbReference type="HOGENOM" id="CLU_576342_0_0_1"/>
<dbReference type="OrthoDB" id="3331362at2759"/>
<keyword evidence="1" id="KW-0812">Transmembrane</keyword>
<keyword evidence="1" id="KW-0472">Membrane</keyword>
<dbReference type="InParanoid" id="G4T9I5"/>
<protein>
    <submittedName>
        <fullName evidence="2">Uncharacterized protein</fullName>
    </submittedName>
</protein>
<proteinExistence type="predicted"/>
<gene>
    <name evidence="2" type="ORF">PIIN_01859</name>
</gene>
<keyword evidence="1" id="KW-1133">Transmembrane helix</keyword>
<feature type="transmembrane region" description="Helical" evidence="1">
    <location>
        <begin position="128"/>
        <end position="149"/>
    </location>
</feature>
<reference evidence="2 3" key="1">
    <citation type="journal article" date="2011" name="PLoS Pathog.">
        <title>Endophytic Life Strategies Decoded by Genome and Transcriptome Analyses of the Mutualistic Root Symbiont Piriformospora indica.</title>
        <authorList>
            <person name="Zuccaro A."/>
            <person name="Lahrmann U."/>
            <person name="Guldener U."/>
            <person name="Langen G."/>
            <person name="Pfiffi S."/>
            <person name="Biedenkopf D."/>
            <person name="Wong P."/>
            <person name="Samans B."/>
            <person name="Grimm C."/>
            <person name="Basiewicz M."/>
            <person name="Murat C."/>
            <person name="Martin F."/>
            <person name="Kogel K.H."/>
        </authorList>
    </citation>
    <scope>NUCLEOTIDE SEQUENCE [LARGE SCALE GENOMIC DNA]</scope>
    <source>
        <strain evidence="2 3">DSM 11827</strain>
    </source>
</reference>
<keyword evidence="3" id="KW-1185">Reference proteome</keyword>
<organism evidence="2 3">
    <name type="scientific">Serendipita indica (strain DSM 11827)</name>
    <name type="common">Root endophyte fungus</name>
    <name type="synonym">Piriformospora indica</name>
    <dbReference type="NCBI Taxonomy" id="1109443"/>
    <lineage>
        <taxon>Eukaryota</taxon>
        <taxon>Fungi</taxon>
        <taxon>Dikarya</taxon>
        <taxon>Basidiomycota</taxon>
        <taxon>Agaricomycotina</taxon>
        <taxon>Agaricomycetes</taxon>
        <taxon>Sebacinales</taxon>
        <taxon>Serendipitaceae</taxon>
        <taxon>Serendipita</taxon>
    </lineage>
</organism>
<feature type="transmembrane region" description="Helical" evidence="1">
    <location>
        <begin position="303"/>
        <end position="324"/>
    </location>
</feature>
<evidence type="ECO:0000313" key="3">
    <source>
        <dbReference type="Proteomes" id="UP000007148"/>
    </source>
</evidence>
<dbReference type="GO" id="GO:0004932">
    <property type="term" value="F:mating-type factor pheromone receptor activity"/>
    <property type="evidence" value="ECO:0007669"/>
    <property type="project" value="InterPro"/>
</dbReference>
<comment type="caution">
    <text evidence="2">The sequence shown here is derived from an EMBL/GenBank/DDBJ whole genome shotgun (WGS) entry which is preliminary data.</text>
</comment>
<name>G4T9I5_SERID</name>
<evidence type="ECO:0000313" key="2">
    <source>
        <dbReference type="EMBL" id="CCA67992.1"/>
    </source>
</evidence>
<feature type="transmembrane region" description="Helical" evidence="1">
    <location>
        <begin position="169"/>
        <end position="196"/>
    </location>
</feature>
<feature type="transmembrane region" description="Helical" evidence="1">
    <location>
        <begin position="231"/>
        <end position="250"/>
    </location>
</feature>
<dbReference type="EMBL" id="CAFZ01000023">
    <property type="protein sequence ID" value="CCA67992.1"/>
    <property type="molecule type" value="Genomic_DNA"/>
</dbReference>
<dbReference type="Proteomes" id="UP000007148">
    <property type="component" value="Unassembled WGS sequence"/>
</dbReference>
<dbReference type="AlphaFoldDB" id="G4T9I5"/>
<evidence type="ECO:0000256" key="1">
    <source>
        <dbReference type="SAM" id="Phobius"/>
    </source>
</evidence>
<dbReference type="GO" id="GO:0016020">
    <property type="term" value="C:membrane"/>
    <property type="evidence" value="ECO:0007669"/>
    <property type="project" value="InterPro"/>
</dbReference>
<accession>G4T9I5</accession>
<feature type="transmembrane region" description="Helical" evidence="1">
    <location>
        <begin position="20"/>
        <end position="42"/>
    </location>
</feature>
<feature type="transmembrane region" description="Helical" evidence="1">
    <location>
        <begin position="83"/>
        <end position="107"/>
    </location>
</feature>
<feature type="transmembrane region" description="Helical" evidence="1">
    <location>
        <begin position="49"/>
        <end position="71"/>
    </location>
</feature>